<keyword evidence="6" id="KW-0804">Transcription</keyword>
<dbReference type="GO" id="GO:0048235">
    <property type="term" value="P:pollen sperm cell differentiation"/>
    <property type="evidence" value="ECO:0007669"/>
    <property type="project" value="UniProtKB-ARBA"/>
</dbReference>
<comment type="function">
    <text evidence="8">Transcription factor.</text>
</comment>
<keyword evidence="7" id="KW-0539">Nucleus</keyword>
<organism evidence="12">
    <name type="scientific">Scutellaria indica</name>
    <name type="common">Skullcap</name>
    <dbReference type="NCBI Taxonomy" id="233892"/>
    <lineage>
        <taxon>Eukaryota</taxon>
        <taxon>Viridiplantae</taxon>
        <taxon>Streptophyta</taxon>
        <taxon>Embryophyta</taxon>
        <taxon>Tracheophyta</taxon>
        <taxon>Spermatophyta</taxon>
        <taxon>Magnoliopsida</taxon>
        <taxon>eudicotyledons</taxon>
        <taxon>Gunneridae</taxon>
        <taxon>Pentapetalae</taxon>
        <taxon>asterids</taxon>
        <taxon>lamiids</taxon>
        <taxon>Lamiales</taxon>
        <taxon>Lamiaceae</taxon>
        <taxon>Scutellarioideae</taxon>
        <taxon>Scutellaria</taxon>
    </lineage>
</organism>
<keyword evidence="3" id="KW-0805">Transcription regulation</keyword>
<feature type="domain" description="HTH myb-type" evidence="11">
    <location>
        <begin position="30"/>
        <end position="82"/>
    </location>
</feature>
<proteinExistence type="evidence at transcript level"/>
<evidence type="ECO:0000256" key="8">
    <source>
        <dbReference type="ARBA" id="ARBA00057804"/>
    </source>
</evidence>
<feature type="domain" description="Myb-like" evidence="10">
    <location>
        <begin position="30"/>
        <end position="82"/>
    </location>
</feature>
<evidence type="ECO:0000256" key="5">
    <source>
        <dbReference type="ARBA" id="ARBA00023159"/>
    </source>
</evidence>
<keyword evidence="5" id="KW-0010">Activator</keyword>
<dbReference type="PROSITE" id="PS51294">
    <property type="entry name" value="HTH_MYB"/>
    <property type="match status" value="2"/>
</dbReference>
<dbReference type="SMART" id="SM00717">
    <property type="entry name" value="SANT"/>
    <property type="match status" value="2"/>
</dbReference>
<keyword evidence="2" id="KW-0677">Repeat</keyword>
<feature type="region of interest" description="Disordered" evidence="9">
    <location>
        <begin position="1"/>
        <end position="36"/>
    </location>
</feature>
<feature type="domain" description="HTH myb-type" evidence="11">
    <location>
        <begin position="83"/>
        <end position="137"/>
    </location>
</feature>
<dbReference type="FunFam" id="1.10.10.60:FF:000119">
    <property type="entry name" value="Transcription factor GAMYB"/>
    <property type="match status" value="1"/>
</dbReference>
<keyword evidence="4" id="KW-0238">DNA-binding</keyword>
<evidence type="ECO:0000256" key="9">
    <source>
        <dbReference type="SAM" id="MobiDB-lite"/>
    </source>
</evidence>
<dbReference type="SUPFAM" id="SSF46689">
    <property type="entry name" value="Homeodomain-like"/>
    <property type="match status" value="1"/>
</dbReference>
<evidence type="ECO:0000259" key="10">
    <source>
        <dbReference type="PROSITE" id="PS50090"/>
    </source>
</evidence>
<dbReference type="InterPro" id="IPR009057">
    <property type="entry name" value="Homeodomain-like_sf"/>
</dbReference>
<dbReference type="InterPro" id="IPR001005">
    <property type="entry name" value="SANT/Myb"/>
</dbReference>
<dbReference type="CDD" id="cd00167">
    <property type="entry name" value="SANT"/>
    <property type="match status" value="2"/>
</dbReference>
<dbReference type="PANTHER" id="PTHR47995:SF18">
    <property type="entry name" value="TRANSCRIPTION FACTOR MYB65"/>
    <property type="match status" value="1"/>
</dbReference>
<evidence type="ECO:0000259" key="11">
    <source>
        <dbReference type="PROSITE" id="PS51294"/>
    </source>
</evidence>
<name>A0A0E3JNZ2_SCUID</name>
<evidence type="ECO:0000256" key="4">
    <source>
        <dbReference type="ARBA" id="ARBA00023125"/>
    </source>
</evidence>
<dbReference type="EMBL" id="KP167603">
    <property type="protein sequence ID" value="AKA59781.1"/>
    <property type="molecule type" value="mRNA"/>
</dbReference>
<dbReference type="AlphaFoldDB" id="A0A0E3JNZ2"/>
<reference evidence="12" key="1">
    <citation type="submission" date="2014-11" db="EMBL/GenBank/DDBJ databases">
        <authorList>
            <person name="Liao P.-C."/>
            <person name="Huang B.-H."/>
        </authorList>
    </citation>
    <scope>NUCLEOTIDE SEQUENCE</scope>
</reference>
<gene>
    <name evidence="12" type="primary">myb16</name>
</gene>
<dbReference type="GO" id="GO:0040008">
    <property type="term" value="P:regulation of growth"/>
    <property type="evidence" value="ECO:0007669"/>
    <property type="project" value="UniProtKB-ARBA"/>
</dbReference>
<evidence type="ECO:0000256" key="3">
    <source>
        <dbReference type="ARBA" id="ARBA00023015"/>
    </source>
</evidence>
<evidence type="ECO:0000256" key="1">
    <source>
        <dbReference type="ARBA" id="ARBA00004123"/>
    </source>
</evidence>
<evidence type="ECO:0000256" key="7">
    <source>
        <dbReference type="ARBA" id="ARBA00023242"/>
    </source>
</evidence>
<dbReference type="InterPro" id="IPR017930">
    <property type="entry name" value="Myb_dom"/>
</dbReference>
<evidence type="ECO:0000256" key="6">
    <source>
        <dbReference type="ARBA" id="ARBA00023163"/>
    </source>
</evidence>
<dbReference type="Gene3D" id="1.10.10.60">
    <property type="entry name" value="Homeodomain-like"/>
    <property type="match status" value="2"/>
</dbReference>
<dbReference type="PANTHER" id="PTHR47995">
    <property type="entry name" value="TRANSCRIPTION FACTOR MYB33-RELATED"/>
    <property type="match status" value="1"/>
</dbReference>
<feature type="domain" description="Myb-like" evidence="10">
    <location>
        <begin position="83"/>
        <end position="133"/>
    </location>
</feature>
<reference evidence="12" key="2">
    <citation type="journal article" date="2015" name="Int. J. Mol. Sci.">
        <title>Positive Selection and Functional Divergence of R2R3-MYB Paralogous Genes Expressed in Inflorescence Buds of Scutellaria Species (Labiatae).</title>
        <authorList>
            <person name="Huang B.H."/>
            <person name="Pang E."/>
            <person name="Chen Y.W."/>
            <person name="Cao H."/>
            <person name="Ruan Y."/>
            <person name="Liao P.C."/>
        </authorList>
    </citation>
    <scope>NUCLEOTIDE SEQUENCE</scope>
</reference>
<sequence>MSVSSESEVSKNDVDSPSSDNANSGENVGENTLKKGPWTSSEDDILIDYITKHGEGNWNAVRKHTGLARCGKSCRLRWANHLRPDLKKEAFSPEEEYRIIELHAKMGNKWARMAAELPGRTDNEIKNYWNTRIKRIKRTGLPIYPPEIYLKALNENQQIDETSTFSSGEVHCSDMMPVDNFEIPAVEFKTLKMNHRMHPPSFLDIPSSSLHSSYPGKSLLSTVNPSKLFQWSEPVNPCLSPTMNDTIPCGTQYQNENYVQNPQSFIQSSAYDNNLTSSQASPLLLSDSNAVLNGNPSSSESNWATKMELPSLQSQVDYWSSPSPPLESIDTLIQTPFTEHTLSRHNSGLLDVVLHESQTKTNSSNIFQHQSSHVTDMVFNVTDTSYQVIPGTGWNSYWEPTSPLCSFSEGTPISENIFNEPEEAIEATPDLKKTRLSCLPQTAVRKTT</sequence>
<evidence type="ECO:0000256" key="2">
    <source>
        <dbReference type="ARBA" id="ARBA00022737"/>
    </source>
</evidence>
<evidence type="ECO:0000313" key="12">
    <source>
        <dbReference type="EMBL" id="AKA59781.1"/>
    </source>
</evidence>
<dbReference type="PROSITE" id="PS50090">
    <property type="entry name" value="MYB_LIKE"/>
    <property type="match status" value="2"/>
</dbReference>
<dbReference type="GO" id="GO:0003677">
    <property type="term" value="F:DNA binding"/>
    <property type="evidence" value="ECO:0007669"/>
    <property type="project" value="UniProtKB-KW"/>
</dbReference>
<accession>A0A0E3JNZ2</accession>
<protein>
    <submittedName>
        <fullName evidence="12">MYB16</fullName>
    </submittedName>
</protein>
<feature type="compositionally biased region" description="Polar residues" evidence="9">
    <location>
        <begin position="15"/>
        <end position="30"/>
    </location>
</feature>
<dbReference type="FunFam" id="1.10.10.60:FF:000001">
    <property type="entry name" value="MYB-related transcription factor"/>
    <property type="match status" value="1"/>
</dbReference>
<comment type="subcellular location">
    <subcellularLocation>
        <location evidence="1">Nucleus</location>
    </subcellularLocation>
</comment>
<dbReference type="GO" id="GO:0045893">
    <property type="term" value="P:positive regulation of DNA-templated transcription"/>
    <property type="evidence" value="ECO:0007669"/>
    <property type="project" value="UniProtKB-ARBA"/>
</dbReference>
<dbReference type="GO" id="GO:0005634">
    <property type="term" value="C:nucleus"/>
    <property type="evidence" value="ECO:0007669"/>
    <property type="project" value="UniProtKB-SubCell"/>
</dbReference>
<dbReference type="Pfam" id="PF00249">
    <property type="entry name" value="Myb_DNA-binding"/>
    <property type="match status" value="2"/>
</dbReference>